<feature type="coiled-coil region" evidence="1">
    <location>
        <begin position="59"/>
        <end position="86"/>
    </location>
</feature>
<dbReference type="EMBL" id="ML977571">
    <property type="protein sequence ID" value="KAF2003686.1"/>
    <property type="molecule type" value="Genomic_DNA"/>
</dbReference>
<accession>A0A6A5X119</accession>
<gene>
    <name evidence="2" type="ORF">P154DRAFT_519911</name>
</gene>
<evidence type="ECO:0000256" key="1">
    <source>
        <dbReference type="SAM" id="Coils"/>
    </source>
</evidence>
<dbReference type="Proteomes" id="UP000799779">
    <property type="component" value="Unassembled WGS sequence"/>
</dbReference>
<name>A0A6A5X119_9PLEO</name>
<sequence length="155" mass="17416">MADKAITNGKPSLHSPSPYFCSHVRGRAVGMDLQPVIKTMGPVVNIREIELRSQIGGLQRQKTENNETYKRQLEESKMRAQTLAAANEATLSQILQARATIQCLEGELQTGEFKVAQEDHHQRLMHDEYAERVASINAQLGFAVAELSRLNRQFK</sequence>
<protein>
    <submittedName>
        <fullName evidence="2">Uncharacterized protein</fullName>
    </submittedName>
</protein>
<proteinExistence type="predicted"/>
<keyword evidence="1" id="KW-0175">Coiled coil</keyword>
<organism evidence="2 3">
    <name type="scientific">Amniculicola lignicola CBS 123094</name>
    <dbReference type="NCBI Taxonomy" id="1392246"/>
    <lineage>
        <taxon>Eukaryota</taxon>
        <taxon>Fungi</taxon>
        <taxon>Dikarya</taxon>
        <taxon>Ascomycota</taxon>
        <taxon>Pezizomycotina</taxon>
        <taxon>Dothideomycetes</taxon>
        <taxon>Pleosporomycetidae</taxon>
        <taxon>Pleosporales</taxon>
        <taxon>Amniculicolaceae</taxon>
        <taxon>Amniculicola</taxon>
    </lineage>
</organism>
<reference evidence="2" key="1">
    <citation type="journal article" date="2020" name="Stud. Mycol.">
        <title>101 Dothideomycetes genomes: a test case for predicting lifestyles and emergence of pathogens.</title>
        <authorList>
            <person name="Haridas S."/>
            <person name="Albert R."/>
            <person name="Binder M."/>
            <person name="Bloem J."/>
            <person name="Labutti K."/>
            <person name="Salamov A."/>
            <person name="Andreopoulos B."/>
            <person name="Baker S."/>
            <person name="Barry K."/>
            <person name="Bills G."/>
            <person name="Bluhm B."/>
            <person name="Cannon C."/>
            <person name="Castanera R."/>
            <person name="Culley D."/>
            <person name="Daum C."/>
            <person name="Ezra D."/>
            <person name="Gonzalez J."/>
            <person name="Henrissat B."/>
            <person name="Kuo A."/>
            <person name="Liang C."/>
            <person name="Lipzen A."/>
            <person name="Lutzoni F."/>
            <person name="Magnuson J."/>
            <person name="Mondo S."/>
            <person name="Nolan M."/>
            <person name="Ohm R."/>
            <person name="Pangilinan J."/>
            <person name="Park H.-J."/>
            <person name="Ramirez L."/>
            <person name="Alfaro M."/>
            <person name="Sun H."/>
            <person name="Tritt A."/>
            <person name="Yoshinaga Y."/>
            <person name="Zwiers L.-H."/>
            <person name="Turgeon B."/>
            <person name="Goodwin S."/>
            <person name="Spatafora J."/>
            <person name="Crous P."/>
            <person name="Grigoriev I."/>
        </authorList>
    </citation>
    <scope>NUCLEOTIDE SEQUENCE</scope>
    <source>
        <strain evidence="2">CBS 123094</strain>
    </source>
</reference>
<evidence type="ECO:0000313" key="2">
    <source>
        <dbReference type="EMBL" id="KAF2003686.1"/>
    </source>
</evidence>
<evidence type="ECO:0000313" key="3">
    <source>
        <dbReference type="Proteomes" id="UP000799779"/>
    </source>
</evidence>
<dbReference type="AlphaFoldDB" id="A0A6A5X119"/>
<keyword evidence="3" id="KW-1185">Reference proteome</keyword>